<feature type="region of interest" description="Disordered" evidence="4">
    <location>
        <begin position="31"/>
        <end position="60"/>
    </location>
</feature>
<feature type="chain" id="PRO_5012798068" evidence="5">
    <location>
        <begin position="22"/>
        <end position="567"/>
    </location>
</feature>
<dbReference type="PANTHER" id="PTHR30290">
    <property type="entry name" value="PERIPLASMIC BINDING COMPONENT OF ABC TRANSPORTER"/>
    <property type="match status" value="1"/>
</dbReference>
<dbReference type="FunFam" id="3.10.105.10:FF:000006">
    <property type="entry name" value="Peptide ABC transporter substrate-binding protein"/>
    <property type="match status" value="1"/>
</dbReference>
<feature type="signal peptide" evidence="5">
    <location>
        <begin position="1"/>
        <end position="21"/>
    </location>
</feature>
<dbReference type="AlphaFoldDB" id="A0A1T4W7X0"/>
<organism evidence="7 8">
    <name type="scientific">Desulfobaculum bizertense DSM 18034</name>
    <dbReference type="NCBI Taxonomy" id="1121442"/>
    <lineage>
        <taxon>Bacteria</taxon>
        <taxon>Pseudomonadati</taxon>
        <taxon>Thermodesulfobacteriota</taxon>
        <taxon>Desulfovibrionia</taxon>
        <taxon>Desulfovibrionales</taxon>
        <taxon>Desulfovibrionaceae</taxon>
        <taxon>Desulfobaculum</taxon>
    </lineage>
</organism>
<evidence type="ECO:0000256" key="4">
    <source>
        <dbReference type="SAM" id="MobiDB-lite"/>
    </source>
</evidence>
<protein>
    <submittedName>
        <fullName evidence="7">Peptide/nickel transport system substrate-binding protein</fullName>
    </submittedName>
</protein>
<dbReference type="GO" id="GO:0015833">
    <property type="term" value="P:peptide transport"/>
    <property type="evidence" value="ECO:0007669"/>
    <property type="project" value="TreeGrafter"/>
</dbReference>
<keyword evidence="3 5" id="KW-0732">Signal</keyword>
<dbReference type="Gene3D" id="3.40.190.10">
    <property type="entry name" value="Periplasmic binding protein-like II"/>
    <property type="match status" value="1"/>
</dbReference>
<name>A0A1T4W7X0_9BACT</name>
<dbReference type="RefSeq" id="WP_078685118.1">
    <property type="nucleotide sequence ID" value="NZ_FUYA01000005.1"/>
</dbReference>
<keyword evidence="2" id="KW-0813">Transport</keyword>
<feature type="compositionally biased region" description="Low complexity" evidence="4">
    <location>
        <begin position="31"/>
        <end position="42"/>
    </location>
</feature>
<dbReference type="InterPro" id="IPR000914">
    <property type="entry name" value="SBP_5_dom"/>
</dbReference>
<dbReference type="InterPro" id="IPR030678">
    <property type="entry name" value="Peptide/Ni-bd"/>
</dbReference>
<dbReference type="PIRSF" id="PIRSF002741">
    <property type="entry name" value="MppA"/>
    <property type="match status" value="1"/>
</dbReference>
<dbReference type="STRING" id="1121442.SAMN02745702_01837"/>
<evidence type="ECO:0000313" key="8">
    <source>
        <dbReference type="Proteomes" id="UP000189733"/>
    </source>
</evidence>
<evidence type="ECO:0000256" key="5">
    <source>
        <dbReference type="SAM" id="SignalP"/>
    </source>
</evidence>
<feature type="domain" description="Solute-binding protein family 5" evidence="6">
    <location>
        <begin position="106"/>
        <end position="466"/>
    </location>
</feature>
<dbReference type="Gene3D" id="3.90.76.10">
    <property type="entry name" value="Dipeptide-binding Protein, Domain 1"/>
    <property type="match status" value="1"/>
</dbReference>
<dbReference type="CDD" id="cd08514">
    <property type="entry name" value="PBP2_AppA_like"/>
    <property type="match status" value="1"/>
</dbReference>
<dbReference type="Proteomes" id="UP000189733">
    <property type="component" value="Unassembled WGS sequence"/>
</dbReference>
<sequence length="567" mass="63709">MAARSLAIRVFIVLISCFLCACGSGAEQDKSASSASGSQSAQTESDAQGGQASAQIPSSPEQGGMLVRGLIGEPSNLLSPLASDSASMEVTSMLYVSLVRYNKDIELEPYAAKSYEVLDGGKRLRFVLRQGILWQDGQELTADDVEFTWRMMVDPKTPTAYSENYKRVKEFRKIDRYTFEIVYDKPFAKALVSWAMDIMPKHILQGENLMNTRYSRNPVGAGPFVLKEWKAGQSLVLAANPQYFLGRPHLDGIAFKIIPDSAAMFLELESQNLDYMGLSPQQYLFQTKGPSWEQNFKKFKYLSFGYNFVGWNFKKKLFQDKRVRQALAYGVNTDAVIKGVYMGFAEPTVGPYKPGTWVYNTKLKPYPYDVAKAKALLAEAGWTDSDGDGVLDKDGKPFSFTILTNQGNEQRIKIATIVQANLKDLGIVVKMRTVEWAAFLKQFLDTANFDAVVMGWTIPQDPDIYNVWHSSKAVAGGLNFIRYSNPQLDELVAKGRDLMDQAERKAVYDRAQEILYKEQPYLFLCVPQALPVVSSRFQNVSTAPAGISHNLEWWWVPKMMQRHTLEP</sequence>
<keyword evidence="8" id="KW-1185">Reference proteome</keyword>
<evidence type="ECO:0000259" key="6">
    <source>
        <dbReference type="Pfam" id="PF00496"/>
    </source>
</evidence>
<dbReference type="GO" id="GO:1904680">
    <property type="term" value="F:peptide transmembrane transporter activity"/>
    <property type="evidence" value="ECO:0007669"/>
    <property type="project" value="TreeGrafter"/>
</dbReference>
<reference evidence="7 8" key="1">
    <citation type="submission" date="2017-02" db="EMBL/GenBank/DDBJ databases">
        <authorList>
            <person name="Peterson S.W."/>
        </authorList>
    </citation>
    <scope>NUCLEOTIDE SEQUENCE [LARGE SCALE GENOMIC DNA]</scope>
    <source>
        <strain evidence="7 8">DSM 18034</strain>
    </source>
</reference>
<dbReference type="Pfam" id="PF00496">
    <property type="entry name" value="SBP_bac_5"/>
    <property type="match status" value="1"/>
</dbReference>
<feature type="compositionally biased region" description="Polar residues" evidence="4">
    <location>
        <begin position="43"/>
        <end position="60"/>
    </location>
</feature>
<evidence type="ECO:0000256" key="3">
    <source>
        <dbReference type="ARBA" id="ARBA00022729"/>
    </source>
</evidence>
<dbReference type="GO" id="GO:0030288">
    <property type="term" value="C:outer membrane-bounded periplasmic space"/>
    <property type="evidence" value="ECO:0007669"/>
    <property type="project" value="UniProtKB-ARBA"/>
</dbReference>
<dbReference type="PROSITE" id="PS51257">
    <property type="entry name" value="PROKAR_LIPOPROTEIN"/>
    <property type="match status" value="1"/>
</dbReference>
<accession>A0A1T4W7X0</accession>
<evidence type="ECO:0000256" key="1">
    <source>
        <dbReference type="ARBA" id="ARBA00005695"/>
    </source>
</evidence>
<comment type="similarity">
    <text evidence="1">Belongs to the bacterial solute-binding protein 5 family.</text>
</comment>
<dbReference type="GO" id="GO:0043190">
    <property type="term" value="C:ATP-binding cassette (ABC) transporter complex"/>
    <property type="evidence" value="ECO:0007669"/>
    <property type="project" value="InterPro"/>
</dbReference>
<dbReference type="PANTHER" id="PTHR30290:SF38">
    <property type="entry name" value="D,D-DIPEPTIDE-BINDING PERIPLASMIC PROTEIN DDPA-RELATED"/>
    <property type="match status" value="1"/>
</dbReference>
<dbReference type="InterPro" id="IPR039424">
    <property type="entry name" value="SBP_5"/>
</dbReference>
<dbReference type="SUPFAM" id="SSF53850">
    <property type="entry name" value="Periplasmic binding protein-like II"/>
    <property type="match status" value="1"/>
</dbReference>
<dbReference type="OrthoDB" id="9772924at2"/>
<dbReference type="Gene3D" id="3.10.105.10">
    <property type="entry name" value="Dipeptide-binding Protein, Domain 3"/>
    <property type="match status" value="1"/>
</dbReference>
<evidence type="ECO:0000256" key="2">
    <source>
        <dbReference type="ARBA" id="ARBA00022448"/>
    </source>
</evidence>
<dbReference type="EMBL" id="FUYA01000005">
    <property type="protein sequence ID" value="SKA73297.1"/>
    <property type="molecule type" value="Genomic_DNA"/>
</dbReference>
<gene>
    <name evidence="7" type="ORF">SAMN02745702_01837</name>
</gene>
<evidence type="ECO:0000313" key="7">
    <source>
        <dbReference type="EMBL" id="SKA73297.1"/>
    </source>
</evidence>
<proteinExistence type="inferred from homology"/>